<dbReference type="AlphaFoldDB" id="A0A0G0Y8P2"/>
<reference evidence="2 3" key="1">
    <citation type="journal article" date="2015" name="Nature">
        <title>rRNA introns, odd ribosomes, and small enigmatic genomes across a large radiation of phyla.</title>
        <authorList>
            <person name="Brown C.T."/>
            <person name="Hug L.A."/>
            <person name="Thomas B.C."/>
            <person name="Sharon I."/>
            <person name="Castelle C.J."/>
            <person name="Singh A."/>
            <person name="Wilkins M.J."/>
            <person name="Williams K.H."/>
            <person name="Banfield J.F."/>
        </authorList>
    </citation>
    <scope>NUCLEOTIDE SEQUENCE [LARGE SCALE GENOMIC DNA]</scope>
</reference>
<feature type="transmembrane region" description="Helical" evidence="1">
    <location>
        <begin position="20"/>
        <end position="40"/>
    </location>
</feature>
<keyword evidence="1" id="KW-0812">Transmembrane</keyword>
<dbReference type="Proteomes" id="UP000034160">
    <property type="component" value="Unassembled WGS sequence"/>
</dbReference>
<accession>A0A0G0Y8P2</accession>
<sequence length="74" mass="8556">MNFLDRHVAVFGTETDIKTLVILIPFAIAGIYIATHVTLFTDVSIDKLIESCQRVREYYPEVLKFVSYCTEFLH</sequence>
<gene>
    <name evidence="2" type="ORF">UU93_C0002G0008</name>
</gene>
<evidence type="ECO:0000313" key="3">
    <source>
        <dbReference type="Proteomes" id="UP000034160"/>
    </source>
</evidence>
<organism evidence="2 3">
    <name type="scientific">Candidatus Amesbacteria bacterium GW2011_GWA2_42_12</name>
    <dbReference type="NCBI Taxonomy" id="1618356"/>
    <lineage>
        <taxon>Bacteria</taxon>
        <taxon>Candidatus Amesiibacteriota</taxon>
    </lineage>
</organism>
<dbReference type="EMBL" id="LCCN01000002">
    <property type="protein sequence ID" value="KKS33080.1"/>
    <property type="molecule type" value="Genomic_DNA"/>
</dbReference>
<keyword evidence="1" id="KW-1133">Transmembrane helix</keyword>
<evidence type="ECO:0000313" key="2">
    <source>
        <dbReference type="EMBL" id="KKS33080.1"/>
    </source>
</evidence>
<comment type="caution">
    <text evidence="2">The sequence shown here is derived from an EMBL/GenBank/DDBJ whole genome shotgun (WGS) entry which is preliminary data.</text>
</comment>
<proteinExistence type="predicted"/>
<keyword evidence="1" id="KW-0472">Membrane</keyword>
<protein>
    <submittedName>
        <fullName evidence="2">Uncharacterized protein</fullName>
    </submittedName>
</protein>
<name>A0A0G0Y8P2_9BACT</name>
<evidence type="ECO:0000256" key="1">
    <source>
        <dbReference type="SAM" id="Phobius"/>
    </source>
</evidence>